<feature type="compositionally biased region" description="Low complexity" evidence="1">
    <location>
        <begin position="180"/>
        <end position="194"/>
    </location>
</feature>
<keyword evidence="3" id="KW-1185">Reference proteome</keyword>
<reference evidence="3" key="1">
    <citation type="submission" date="2016-10" db="EMBL/GenBank/DDBJ databases">
        <authorList>
            <person name="Varghese N."/>
            <person name="Submissions S."/>
        </authorList>
    </citation>
    <scope>NUCLEOTIDE SEQUENCE [LARGE SCALE GENOMIC DNA]</scope>
    <source>
        <strain evidence="3">DSM 45459</strain>
    </source>
</reference>
<proteinExistence type="predicted"/>
<organism evidence="2 3">
    <name type="scientific">Actinopolyspora saharensis</name>
    <dbReference type="NCBI Taxonomy" id="995062"/>
    <lineage>
        <taxon>Bacteria</taxon>
        <taxon>Bacillati</taxon>
        <taxon>Actinomycetota</taxon>
        <taxon>Actinomycetes</taxon>
        <taxon>Actinopolysporales</taxon>
        <taxon>Actinopolysporaceae</taxon>
        <taxon>Actinopolyspora</taxon>
    </lineage>
</organism>
<feature type="compositionally biased region" description="Low complexity" evidence="1">
    <location>
        <begin position="101"/>
        <end position="111"/>
    </location>
</feature>
<dbReference type="EMBL" id="FNKO01000002">
    <property type="protein sequence ID" value="SDR04311.1"/>
    <property type="molecule type" value="Genomic_DNA"/>
</dbReference>
<dbReference type="AlphaFoldDB" id="A0A1H1FTV7"/>
<feature type="compositionally biased region" description="Polar residues" evidence="1">
    <location>
        <begin position="211"/>
        <end position="223"/>
    </location>
</feature>
<dbReference type="Proteomes" id="UP000199301">
    <property type="component" value="Unassembled WGS sequence"/>
</dbReference>
<feature type="region of interest" description="Disordered" evidence="1">
    <location>
        <begin position="100"/>
        <end position="283"/>
    </location>
</feature>
<evidence type="ECO:0000256" key="1">
    <source>
        <dbReference type="SAM" id="MobiDB-lite"/>
    </source>
</evidence>
<protein>
    <submittedName>
        <fullName evidence="2">Uncharacterized protein</fullName>
    </submittedName>
</protein>
<feature type="compositionally biased region" description="Basic and acidic residues" evidence="1">
    <location>
        <begin position="162"/>
        <end position="171"/>
    </location>
</feature>
<dbReference type="STRING" id="995062.SAMN04489718_3232"/>
<gene>
    <name evidence="2" type="ORF">SAMN04489718_3232</name>
</gene>
<evidence type="ECO:0000313" key="3">
    <source>
        <dbReference type="Proteomes" id="UP000199301"/>
    </source>
</evidence>
<sequence length="283" mass="30372">MVSLSRLGGLAEILLHPSIQRPRTGLVPGRPRKRASRCAPPLAPGIHRVVGGDLVYRTPHRSDVNGRRGGAHVGTAGGAVGYRDRQRRVAAGFRVLRVDHAAQPQGRARGAPGAGRAVGGRMDGHGRAPRSRRPTGVLRLQRRLRSRVQRAPALQPGAQRGRLRDDADHRPPRAGPPPRTCRSTRTRSTSRNSTPLPPFPSWASRTRSERTGNATRTARSNGSAVPDCGDARDCGGSAHGRSGTEMSPGRCRGPEAAGTRRETSPAGPGPVRRTESLRTWRSR</sequence>
<accession>A0A1H1FTV7</accession>
<name>A0A1H1FTV7_9ACTN</name>
<feature type="compositionally biased region" description="Basic and acidic residues" evidence="1">
    <location>
        <begin position="272"/>
        <end position="283"/>
    </location>
</feature>
<evidence type="ECO:0000313" key="2">
    <source>
        <dbReference type="EMBL" id="SDR04311.1"/>
    </source>
</evidence>